<dbReference type="Pfam" id="PF07679">
    <property type="entry name" value="I-set"/>
    <property type="match status" value="1"/>
</dbReference>
<evidence type="ECO:0000313" key="7">
    <source>
        <dbReference type="EMBL" id="KAJ9600320.1"/>
    </source>
</evidence>
<keyword evidence="5" id="KW-0812">Transmembrane</keyword>
<dbReference type="GO" id="GO:0043005">
    <property type="term" value="C:neuron projection"/>
    <property type="evidence" value="ECO:0007669"/>
    <property type="project" value="TreeGrafter"/>
</dbReference>
<proteinExistence type="predicted"/>
<dbReference type="PANTHER" id="PTHR12231:SF265">
    <property type="entry name" value="DPR-INTERACTING PROTEIN LAMBDA"/>
    <property type="match status" value="1"/>
</dbReference>
<dbReference type="InterPro" id="IPR007110">
    <property type="entry name" value="Ig-like_dom"/>
</dbReference>
<evidence type="ECO:0000256" key="5">
    <source>
        <dbReference type="SAM" id="Phobius"/>
    </source>
</evidence>
<dbReference type="InterPro" id="IPR036179">
    <property type="entry name" value="Ig-like_dom_sf"/>
</dbReference>
<feature type="transmembrane region" description="Helical" evidence="5">
    <location>
        <begin position="257"/>
        <end position="278"/>
    </location>
</feature>
<feature type="domain" description="Ig-like" evidence="6">
    <location>
        <begin position="15"/>
        <end position="112"/>
    </location>
</feature>
<keyword evidence="3" id="KW-0393">Immunoglobulin domain</keyword>
<keyword evidence="5" id="KW-0472">Membrane</keyword>
<reference evidence="7" key="1">
    <citation type="journal article" date="2023" name="IScience">
        <title>Live-bearing cockroach genome reveals convergent evolutionary mechanisms linked to viviparity in insects and beyond.</title>
        <authorList>
            <person name="Fouks B."/>
            <person name="Harrison M.C."/>
            <person name="Mikhailova A.A."/>
            <person name="Marchal E."/>
            <person name="English S."/>
            <person name="Carruthers M."/>
            <person name="Jennings E.C."/>
            <person name="Chiamaka E.L."/>
            <person name="Frigard R.A."/>
            <person name="Pippel M."/>
            <person name="Attardo G.M."/>
            <person name="Benoit J.B."/>
            <person name="Bornberg-Bauer E."/>
            <person name="Tobe S.S."/>
        </authorList>
    </citation>
    <scope>NUCLEOTIDE SEQUENCE</scope>
    <source>
        <strain evidence="7">Stay&amp;Tobe</strain>
    </source>
</reference>
<evidence type="ECO:0000259" key="6">
    <source>
        <dbReference type="PROSITE" id="PS50835"/>
    </source>
</evidence>
<comment type="caution">
    <text evidence="7">The sequence shown here is derived from an EMBL/GenBank/DDBJ whole genome shotgun (WGS) entry which is preliminary data.</text>
</comment>
<evidence type="ECO:0000256" key="2">
    <source>
        <dbReference type="ARBA" id="ARBA00023157"/>
    </source>
</evidence>
<dbReference type="AlphaFoldDB" id="A0AAD8AJJ2"/>
<evidence type="ECO:0000256" key="1">
    <source>
        <dbReference type="ARBA" id="ARBA00022737"/>
    </source>
</evidence>
<feature type="non-terminal residue" evidence="7">
    <location>
        <position position="1"/>
    </location>
</feature>
<feature type="region of interest" description="Disordered" evidence="4">
    <location>
        <begin position="118"/>
        <end position="159"/>
    </location>
</feature>
<feature type="transmembrane region" description="Helical" evidence="5">
    <location>
        <begin position="320"/>
        <end position="339"/>
    </location>
</feature>
<gene>
    <name evidence="7" type="ORF">L9F63_009396</name>
</gene>
<evidence type="ECO:0000313" key="8">
    <source>
        <dbReference type="Proteomes" id="UP001233999"/>
    </source>
</evidence>
<keyword evidence="2" id="KW-1015">Disulfide bond</keyword>
<keyword evidence="8" id="KW-1185">Reference proteome</keyword>
<reference evidence="7" key="2">
    <citation type="submission" date="2023-05" db="EMBL/GenBank/DDBJ databases">
        <authorList>
            <person name="Fouks B."/>
        </authorList>
    </citation>
    <scope>NUCLEOTIDE SEQUENCE</scope>
    <source>
        <strain evidence="7">Stay&amp;Tobe</strain>
        <tissue evidence="7">Testes</tissue>
    </source>
</reference>
<feature type="compositionally biased region" description="Basic residues" evidence="4">
    <location>
        <begin position="128"/>
        <end position="149"/>
    </location>
</feature>
<sequence>NCSLLMSVQRLKVHPLIKVSNQLVAAPVGSNVDIGCDVEASPRAMNSWHRDTGEKLLASGKYEISEVPVNYYSIHMNLRILNVQKHDFGGYVCASVNALGKTEGGVRLQELHLPPKTTIVPVPATHDKSRKKPLPHSKDIKRKRKRLKGERREHEEDISGEEELVTIGSWLEPQTLQTIIPSASRPPSWILHRNDGSNSAAGSPSNDCRIVRLPLWATAWREHLVVNTSLCAMKQRSASTADHGRILFDTISESTYIFVYFKTMQVMIILYIITLSRLAMMFSGSNNMRFYLINSLNLHFILAHIETYRYEARWNIDSTYLFNIYCGGTVLSLILYSLFSNTVSDILK</sequence>
<dbReference type="PROSITE" id="PS50835">
    <property type="entry name" value="IG_LIKE"/>
    <property type="match status" value="1"/>
</dbReference>
<dbReference type="Gene3D" id="2.60.40.10">
    <property type="entry name" value="Immunoglobulins"/>
    <property type="match status" value="1"/>
</dbReference>
<keyword evidence="5" id="KW-1133">Transmembrane helix</keyword>
<dbReference type="InterPro" id="IPR003599">
    <property type="entry name" value="Ig_sub"/>
</dbReference>
<evidence type="ECO:0000256" key="4">
    <source>
        <dbReference type="SAM" id="MobiDB-lite"/>
    </source>
</evidence>
<name>A0AAD8AJJ2_DIPPU</name>
<dbReference type="InterPro" id="IPR051170">
    <property type="entry name" value="Neural/epithelial_adhesion"/>
</dbReference>
<feature type="non-terminal residue" evidence="7">
    <location>
        <position position="348"/>
    </location>
</feature>
<organism evidence="7 8">
    <name type="scientific">Diploptera punctata</name>
    <name type="common">Pacific beetle cockroach</name>
    <dbReference type="NCBI Taxonomy" id="6984"/>
    <lineage>
        <taxon>Eukaryota</taxon>
        <taxon>Metazoa</taxon>
        <taxon>Ecdysozoa</taxon>
        <taxon>Arthropoda</taxon>
        <taxon>Hexapoda</taxon>
        <taxon>Insecta</taxon>
        <taxon>Pterygota</taxon>
        <taxon>Neoptera</taxon>
        <taxon>Polyneoptera</taxon>
        <taxon>Dictyoptera</taxon>
        <taxon>Blattodea</taxon>
        <taxon>Blaberoidea</taxon>
        <taxon>Blaberidae</taxon>
        <taxon>Diplopterinae</taxon>
        <taxon>Diploptera</taxon>
    </lineage>
</organism>
<accession>A0AAD8AJJ2</accession>
<dbReference type="EMBL" id="JASPKZ010000432">
    <property type="protein sequence ID" value="KAJ9600320.1"/>
    <property type="molecule type" value="Genomic_DNA"/>
</dbReference>
<dbReference type="SUPFAM" id="SSF48726">
    <property type="entry name" value="Immunoglobulin"/>
    <property type="match status" value="1"/>
</dbReference>
<keyword evidence="1" id="KW-0677">Repeat</keyword>
<dbReference type="InterPro" id="IPR013783">
    <property type="entry name" value="Ig-like_fold"/>
</dbReference>
<dbReference type="SMART" id="SM00409">
    <property type="entry name" value="IG"/>
    <property type="match status" value="1"/>
</dbReference>
<dbReference type="Proteomes" id="UP001233999">
    <property type="component" value="Unassembled WGS sequence"/>
</dbReference>
<protein>
    <recommendedName>
        <fullName evidence="6">Ig-like domain-containing protein</fullName>
    </recommendedName>
</protein>
<evidence type="ECO:0000256" key="3">
    <source>
        <dbReference type="ARBA" id="ARBA00023319"/>
    </source>
</evidence>
<dbReference type="PANTHER" id="PTHR12231">
    <property type="entry name" value="CTX-RELATED TYPE I TRANSMEMBRANE PROTEIN"/>
    <property type="match status" value="1"/>
</dbReference>
<dbReference type="InterPro" id="IPR013098">
    <property type="entry name" value="Ig_I-set"/>
</dbReference>